<reference evidence="1" key="1">
    <citation type="journal article" date="2021" name="Microorganisms">
        <title>Acidisoma silvae sp. nov. and Acidisomacellulosilytica sp. nov., Two Acidophilic Bacteria Isolated from Decaying Wood, Hydrolyzing Cellulose and Producing Poly-3-hydroxybutyrate.</title>
        <authorList>
            <person name="Mieszkin S."/>
            <person name="Pouder E."/>
            <person name="Uroz S."/>
            <person name="Simon-Colin C."/>
            <person name="Alain K."/>
        </authorList>
    </citation>
    <scope>NUCLEOTIDE SEQUENCE</scope>
    <source>
        <strain evidence="1">HW T2.11</strain>
    </source>
</reference>
<comment type="caution">
    <text evidence="1">The sequence shown here is derived from an EMBL/GenBank/DDBJ whole genome shotgun (WGS) entry which is preliminary data.</text>
</comment>
<dbReference type="EMBL" id="JAESVB010000001">
    <property type="protein sequence ID" value="MCB8874010.1"/>
    <property type="molecule type" value="Genomic_DNA"/>
</dbReference>
<accession>A0A963YPR5</accession>
<sequence>MEPSSMQPSRILLLAGAVTAGAISLAGLAYAGDSGLKTLSLQLPGGSVTQIEYSGPVQPQVQVLPSAAPGATAMPVAFMNGPAVLTPANPFAGPADPFSQLNRISAMMDQQAAVMMQAMQVMPLPHLPGTSGMMPASFGPLPMAGGSASYSFVSVTGGLGGGCMQSIQITSGAAGQAAQIVQHSAGACGGAKPGMTPAVQRMVPPPATATPHLIPARDVHPIAVPEASQT</sequence>
<reference evidence="1" key="2">
    <citation type="submission" date="2021-01" db="EMBL/GenBank/DDBJ databases">
        <authorList>
            <person name="Mieszkin S."/>
            <person name="Pouder E."/>
            <person name="Alain K."/>
        </authorList>
    </citation>
    <scope>NUCLEOTIDE SEQUENCE</scope>
    <source>
        <strain evidence="1">HW T2.11</strain>
    </source>
</reference>
<evidence type="ECO:0000313" key="2">
    <source>
        <dbReference type="Proteomes" id="UP000708298"/>
    </source>
</evidence>
<gene>
    <name evidence="1" type="ORF">ASILVAE211_02360</name>
</gene>
<protein>
    <submittedName>
        <fullName evidence="1">Uncharacterized protein</fullName>
    </submittedName>
</protein>
<dbReference type="AlphaFoldDB" id="A0A963YPR5"/>
<dbReference type="RefSeq" id="WP_227319665.1">
    <property type="nucleotide sequence ID" value="NZ_JAESVB010000001.1"/>
</dbReference>
<proteinExistence type="predicted"/>
<evidence type="ECO:0000313" key="1">
    <source>
        <dbReference type="EMBL" id="MCB8874010.1"/>
    </source>
</evidence>
<organism evidence="1 2">
    <name type="scientific">Acidisoma silvae</name>
    <dbReference type="NCBI Taxonomy" id="2802396"/>
    <lineage>
        <taxon>Bacteria</taxon>
        <taxon>Pseudomonadati</taxon>
        <taxon>Pseudomonadota</taxon>
        <taxon>Alphaproteobacteria</taxon>
        <taxon>Acetobacterales</taxon>
        <taxon>Acidocellaceae</taxon>
        <taxon>Acidisoma</taxon>
    </lineage>
</organism>
<name>A0A963YPR5_9PROT</name>
<dbReference type="Proteomes" id="UP000708298">
    <property type="component" value="Unassembled WGS sequence"/>
</dbReference>
<keyword evidence="2" id="KW-1185">Reference proteome</keyword>